<dbReference type="Proteomes" id="UP000016761">
    <property type="component" value="Unassembled WGS sequence"/>
</dbReference>
<dbReference type="PATRIC" id="fig|1354303.4.peg.655"/>
<name>U4TD41_9GAMM</name>
<gene>
    <name evidence="1" type="ORF">M917_0666</name>
</gene>
<sequence length="38" mass="4328">MDCSCLYLSTWLISNIDDLVAVNMPVLSQLLRYPIITL</sequence>
<keyword evidence="2" id="KW-1185">Reference proteome</keyword>
<reference evidence="1 2" key="1">
    <citation type="journal article" date="2013" name="Genome Announc.">
        <title>Draft Genome Sequence of Psychrobacter aquaticus Strain CMS 56T, Isolated from a Cyanobacterial Mat Sample Collected from Water Bodies in the McMurdo Dry Valley Region of Antarctica.</title>
        <authorList>
            <person name="Reddy G.S."/>
            <person name="Ara S."/>
            <person name="Singh A."/>
            <person name="Kumar Pinnaka A."/>
            <person name="Shivaji S."/>
        </authorList>
    </citation>
    <scope>NUCLEOTIDE SEQUENCE [LARGE SCALE GENOMIC DNA]</scope>
    <source>
        <strain evidence="1 2">CMS 56</strain>
    </source>
</reference>
<dbReference type="AlphaFoldDB" id="U4TD41"/>
<proteinExistence type="predicted"/>
<accession>U4TD41</accession>
<protein>
    <submittedName>
        <fullName evidence="1">Uncharacterized protein</fullName>
    </submittedName>
</protein>
<dbReference type="EMBL" id="AUSW01000014">
    <property type="protein sequence ID" value="ERL56388.1"/>
    <property type="molecule type" value="Genomic_DNA"/>
</dbReference>
<evidence type="ECO:0000313" key="2">
    <source>
        <dbReference type="Proteomes" id="UP000016761"/>
    </source>
</evidence>
<evidence type="ECO:0000313" key="1">
    <source>
        <dbReference type="EMBL" id="ERL56388.1"/>
    </source>
</evidence>
<comment type="caution">
    <text evidence="1">The sequence shown here is derived from an EMBL/GenBank/DDBJ whole genome shotgun (WGS) entry which is preliminary data.</text>
</comment>
<organism evidence="1 2">
    <name type="scientific">Psychrobacter aquaticus CMS 56</name>
    <dbReference type="NCBI Taxonomy" id="1354303"/>
    <lineage>
        <taxon>Bacteria</taxon>
        <taxon>Pseudomonadati</taxon>
        <taxon>Pseudomonadota</taxon>
        <taxon>Gammaproteobacteria</taxon>
        <taxon>Moraxellales</taxon>
        <taxon>Moraxellaceae</taxon>
        <taxon>Psychrobacter</taxon>
    </lineage>
</organism>